<evidence type="ECO:0000259" key="2">
    <source>
        <dbReference type="Pfam" id="PF22016"/>
    </source>
</evidence>
<evidence type="ECO:0000313" key="3">
    <source>
        <dbReference type="EMBL" id="KLU67380.1"/>
    </source>
</evidence>
<evidence type="ECO:0000313" key="4">
    <source>
        <dbReference type="Proteomes" id="UP000036356"/>
    </source>
</evidence>
<dbReference type="STRING" id="476652.DEAC_c05920"/>
<keyword evidence="4" id="KW-1185">Reference proteome</keyword>
<accession>A0A0J1FVC6</accession>
<dbReference type="InterPro" id="IPR024047">
    <property type="entry name" value="MM3350-like_sf"/>
</dbReference>
<dbReference type="PANTHER" id="PTHR41878:SF1">
    <property type="entry name" value="TNPR PROTEIN"/>
    <property type="match status" value="1"/>
</dbReference>
<proteinExistence type="predicted"/>
<comment type="caution">
    <text evidence="3">The sequence shown here is derived from an EMBL/GenBank/DDBJ whole genome shotgun (WGS) entry which is preliminary data.</text>
</comment>
<name>A0A0J1FVC6_9FIRM</name>
<dbReference type="InterPro" id="IPR053864">
    <property type="entry name" value="DUF6933"/>
</dbReference>
<dbReference type="Pfam" id="PF22016">
    <property type="entry name" value="DUF6933"/>
    <property type="match status" value="1"/>
</dbReference>
<feature type="domain" description="Plasmid pRiA4b Orf3-like" evidence="1">
    <location>
        <begin position="177"/>
        <end position="355"/>
    </location>
</feature>
<dbReference type="InterPro" id="IPR012912">
    <property type="entry name" value="Plasmid_pRiA4b_Orf3-like"/>
</dbReference>
<organism evidence="3 4">
    <name type="scientific">Desulfosporosinus acididurans</name>
    <dbReference type="NCBI Taxonomy" id="476652"/>
    <lineage>
        <taxon>Bacteria</taxon>
        <taxon>Bacillati</taxon>
        <taxon>Bacillota</taxon>
        <taxon>Clostridia</taxon>
        <taxon>Eubacteriales</taxon>
        <taxon>Desulfitobacteriaceae</taxon>
        <taxon>Desulfosporosinus</taxon>
    </lineage>
</organism>
<dbReference type="PANTHER" id="PTHR41878">
    <property type="entry name" value="LEXA REPRESSOR-RELATED"/>
    <property type="match status" value="1"/>
</dbReference>
<dbReference type="SUPFAM" id="SSF159941">
    <property type="entry name" value="MM3350-like"/>
    <property type="match status" value="1"/>
</dbReference>
<dbReference type="AlphaFoldDB" id="A0A0J1FVC6"/>
<dbReference type="Gene3D" id="3.10.290.30">
    <property type="entry name" value="MM3350-like"/>
    <property type="match status" value="1"/>
</dbReference>
<dbReference type="EMBL" id="LDZY01000002">
    <property type="protein sequence ID" value="KLU67380.1"/>
    <property type="molecule type" value="Genomic_DNA"/>
</dbReference>
<dbReference type="PATRIC" id="fig|476652.3.peg.604"/>
<sequence length="365" mass="42790">MQICCTKKLSDEMGIVPGKGTEENDLFCWSVHLITVKRRKTLVAVNDSNRYGFVLHGLKANDFKHIKELLIQGIGNCLRDEKIKSEIIERYLEAAEELVFSKTRGAKYVARLNKACEQVNIFDDRLETKELYQTNVAKRMNNDLMKIPQESDYTYPHALLYRDFKLFAGEEIVKCEAVDIMVKLNLDRRTVWRRVITPIDITFKQFHSILQAVFGWKSYHLYDFNIFDETSKCILKVISEFEEVFEPRPDCPMRLDSEVYFSEYAKQPYKITYCYDYGDNWEHEITIRGINTEYNKTYPVCLMGEGNAPPEDVGGISGYVEFLKIMADPNHIDYETMQNWAKSQGFRNFDMELINRRLETILRVV</sequence>
<feature type="domain" description="DUF6933" evidence="2">
    <location>
        <begin position="2"/>
        <end position="157"/>
    </location>
</feature>
<reference evidence="3 4" key="1">
    <citation type="submission" date="2015-06" db="EMBL/GenBank/DDBJ databases">
        <title>Draft genome of the moderately acidophilic sulfate reducer Candidatus Desulfosporosinus acididurans strain M1.</title>
        <authorList>
            <person name="Poehlein A."/>
            <person name="Petzsch P."/>
            <person name="Johnson B.D."/>
            <person name="Schloemann M."/>
            <person name="Daniel R."/>
            <person name="Muehling M."/>
        </authorList>
    </citation>
    <scope>NUCLEOTIDE SEQUENCE [LARGE SCALE GENOMIC DNA]</scope>
    <source>
        <strain evidence="3 4">M1</strain>
    </source>
</reference>
<dbReference type="Proteomes" id="UP000036356">
    <property type="component" value="Unassembled WGS sequence"/>
</dbReference>
<dbReference type="Pfam" id="PF07929">
    <property type="entry name" value="PRiA4_ORF3"/>
    <property type="match status" value="1"/>
</dbReference>
<evidence type="ECO:0000259" key="1">
    <source>
        <dbReference type="Pfam" id="PF07929"/>
    </source>
</evidence>
<protein>
    <submittedName>
        <fullName evidence="3">Plasmid pRiA4b ORF-3-like protein</fullName>
    </submittedName>
</protein>
<dbReference type="RefSeq" id="WP_047808530.1">
    <property type="nucleotide sequence ID" value="NZ_LDZY01000002.1"/>
</dbReference>
<gene>
    <name evidence="3" type="ORF">DEAC_c05920</name>
</gene>